<name>A0A246JZW8_9SPHN</name>
<proteinExistence type="predicted"/>
<evidence type="ECO:0008006" key="3">
    <source>
        <dbReference type="Google" id="ProtNLM"/>
    </source>
</evidence>
<comment type="caution">
    <text evidence="1">The sequence shown here is derived from an EMBL/GenBank/DDBJ whole genome shotgun (WGS) entry which is preliminary data.</text>
</comment>
<sequence>MTDIADRIAGKWRIVETAAWDKGHLDLCGPAFIEIDAQGRGGMAFGALEASLDCGFIPGGIDFEWNGADEGDQVAGDGWADLRDDGCLEGEIVYHNGDETTFIAAPWTRLSATC</sequence>
<keyword evidence="2" id="KW-1185">Reference proteome</keyword>
<reference evidence="1 2" key="1">
    <citation type="journal article" date="2002" name="Int. J. Syst. Evol. Microbiol.">
        <title>Sphingopyxis witflariensis sp. nov., isolated from activated sludge.</title>
        <authorList>
            <person name="Kampfer P."/>
            <person name="Witzenberger R."/>
            <person name="Denner E.B."/>
            <person name="Busse H.J."/>
            <person name="Neef A."/>
        </authorList>
    </citation>
    <scope>NUCLEOTIDE SEQUENCE [LARGE SCALE GENOMIC DNA]</scope>
    <source>
        <strain evidence="1 2">DSM 14551</strain>
    </source>
</reference>
<dbReference type="OrthoDB" id="282152at2"/>
<dbReference type="InterPro" id="IPR022272">
    <property type="entry name" value="Lipocalin_CS"/>
</dbReference>
<dbReference type="EMBL" id="NISJ01000003">
    <property type="protein sequence ID" value="OWQ98563.1"/>
    <property type="molecule type" value="Genomic_DNA"/>
</dbReference>
<evidence type="ECO:0000313" key="1">
    <source>
        <dbReference type="EMBL" id="OWQ98563.1"/>
    </source>
</evidence>
<protein>
    <recommendedName>
        <fullName evidence="3">DUF1579 domain-containing protein</fullName>
    </recommendedName>
</protein>
<accession>A0A246JZW8</accession>
<dbReference type="PROSITE" id="PS00213">
    <property type="entry name" value="LIPOCALIN"/>
    <property type="match status" value="1"/>
</dbReference>
<dbReference type="Proteomes" id="UP000197097">
    <property type="component" value="Unassembled WGS sequence"/>
</dbReference>
<organism evidence="1 2">
    <name type="scientific">Sphingopyxis witflariensis</name>
    <dbReference type="NCBI Taxonomy" id="173675"/>
    <lineage>
        <taxon>Bacteria</taxon>
        <taxon>Pseudomonadati</taxon>
        <taxon>Pseudomonadota</taxon>
        <taxon>Alphaproteobacteria</taxon>
        <taxon>Sphingomonadales</taxon>
        <taxon>Sphingomonadaceae</taxon>
        <taxon>Sphingopyxis</taxon>
    </lineage>
</organism>
<gene>
    <name evidence="1" type="ORF">CDQ91_07835</name>
</gene>
<dbReference type="AlphaFoldDB" id="A0A246JZW8"/>
<evidence type="ECO:0000313" key="2">
    <source>
        <dbReference type="Proteomes" id="UP000197097"/>
    </source>
</evidence>